<evidence type="ECO:0000256" key="7">
    <source>
        <dbReference type="SAM" id="Phobius"/>
    </source>
</evidence>
<proteinExistence type="predicted"/>
<evidence type="ECO:0000256" key="2">
    <source>
        <dbReference type="ARBA" id="ARBA00022448"/>
    </source>
</evidence>
<protein>
    <recommendedName>
        <fullName evidence="8">Tripartite ATP-independent periplasmic transporters DctQ component domain-containing protein</fullName>
    </recommendedName>
</protein>
<feature type="transmembrane region" description="Helical" evidence="7">
    <location>
        <begin position="35"/>
        <end position="53"/>
    </location>
</feature>
<organism evidence="9">
    <name type="scientific">marine metagenome</name>
    <dbReference type="NCBI Taxonomy" id="408172"/>
    <lineage>
        <taxon>unclassified sequences</taxon>
        <taxon>metagenomes</taxon>
        <taxon>ecological metagenomes</taxon>
    </lineage>
</organism>
<feature type="domain" description="Tripartite ATP-independent periplasmic transporters DctQ component" evidence="8">
    <location>
        <begin position="47"/>
        <end position="101"/>
    </location>
</feature>
<evidence type="ECO:0000256" key="6">
    <source>
        <dbReference type="ARBA" id="ARBA00023136"/>
    </source>
</evidence>
<feature type="non-terminal residue" evidence="9">
    <location>
        <position position="101"/>
    </location>
</feature>
<comment type="subcellular location">
    <subcellularLocation>
        <location evidence="1">Cell membrane</location>
        <topology evidence="1">Multi-pass membrane protein</topology>
    </subcellularLocation>
</comment>
<evidence type="ECO:0000259" key="8">
    <source>
        <dbReference type="Pfam" id="PF04290"/>
    </source>
</evidence>
<sequence>MTELLVVTLLTFFTILALGLMGARADFMQRRIESLLAVISAAIILFLMAYVLAEVLMRYAFNSPLPGHLEGAELLLPMIVFLAVSYTQARNGHVGMSLVVD</sequence>
<evidence type="ECO:0000256" key="4">
    <source>
        <dbReference type="ARBA" id="ARBA00022692"/>
    </source>
</evidence>
<keyword evidence="2" id="KW-0813">Transport</keyword>
<evidence type="ECO:0000256" key="1">
    <source>
        <dbReference type="ARBA" id="ARBA00004651"/>
    </source>
</evidence>
<evidence type="ECO:0000313" key="9">
    <source>
        <dbReference type="EMBL" id="SVE29153.1"/>
    </source>
</evidence>
<feature type="transmembrane region" description="Helical" evidence="7">
    <location>
        <begin position="65"/>
        <end position="86"/>
    </location>
</feature>
<evidence type="ECO:0000256" key="3">
    <source>
        <dbReference type="ARBA" id="ARBA00022475"/>
    </source>
</evidence>
<keyword evidence="5 7" id="KW-1133">Transmembrane helix</keyword>
<dbReference type="GO" id="GO:0005886">
    <property type="term" value="C:plasma membrane"/>
    <property type="evidence" value="ECO:0007669"/>
    <property type="project" value="UniProtKB-SubCell"/>
</dbReference>
<dbReference type="Pfam" id="PF04290">
    <property type="entry name" value="DctQ"/>
    <property type="match status" value="1"/>
</dbReference>
<gene>
    <name evidence="9" type="ORF">METZ01_LOCUS482007</name>
</gene>
<keyword evidence="6 7" id="KW-0472">Membrane</keyword>
<evidence type="ECO:0000256" key="5">
    <source>
        <dbReference type="ARBA" id="ARBA00022989"/>
    </source>
</evidence>
<feature type="transmembrane region" description="Helical" evidence="7">
    <location>
        <begin position="6"/>
        <end position="23"/>
    </location>
</feature>
<name>A0A383CAS4_9ZZZZ</name>
<keyword evidence="4 7" id="KW-0812">Transmembrane</keyword>
<dbReference type="InterPro" id="IPR055348">
    <property type="entry name" value="DctQ"/>
</dbReference>
<dbReference type="EMBL" id="UINC01207172">
    <property type="protein sequence ID" value="SVE29153.1"/>
    <property type="molecule type" value="Genomic_DNA"/>
</dbReference>
<accession>A0A383CAS4</accession>
<reference evidence="9" key="1">
    <citation type="submission" date="2018-05" db="EMBL/GenBank/DDBJ databases">
        <authorList>
            <person name="Lanie J.A."/>
            <person name="Ng W.-L."/>
            <person name="Kazmierczak K.M."/>
            <person name="Andrzejewski T.M."/>
            <person name="Davidsen T.M."/>
            <person name="Wayne K.J."/>
            <person name="Tettelin H."/>
            <person name="Glass J.I."/>
            <person name="Rusch D."/>
            <person name="Podicherti R."/>
            <person name="Tsui H.-C.T."/>
            <person name="Winkler M.E."/>
        </authorList>
    </citation>
    <scope>NUCLEOTIDE SEQUENCE</scope>
</reference>
<keyword evidence="3" id="KW-1003">Cell membrane</keyword>
<dbReference type="AlphaFoldDB" id="A0A383CAS4"/>